<comment type="similarity">
    <text evidence="2 8">Belongs to the major facilitator superfamily. Sugar transporter (TC 2.A.1.1) family.</text>
</comment>
<evidence type="ECO:0000256" key="4">
    <source>
        <dbReference type="ARBA" id="ARBA00022692"/>
    </source>
</evidence>
<feature type="transmembrane region" description="Helical" evidence="10">
    <location>
        <begin position="427"/>
        <end position="450"/>
    </location>
</feature>
<dbReference type="PANTHER" id="PTHR48022:SF5">
    <property type="entry name" value="ALPHA-GLUCOSIDES PERMEASE MPH2-RELATED"/>
    <property type="match status" value="1"/>
</dbReference>
<keyword evidence="5 10" id="KW-1133">Transmembrane helix</keyword>
<evidence type="ECO:0000256" key="7">
    <source>
        <dbReference type="ARBA" id="ARBA00026248"/>
    </source>
</evidence>
<dbReference type="RefSeq" id="XP_022486469.1">
    <property type="nucleotide sequence ID" value="XM_022633855.1"/>
</dbReference>
<evidence type="ECO:0000256" key="1">
    <source>
        <dbReference type="ARBA" id="ARBA00004141"/>
    </source>
</evidence>
<feature type="transmembrane region" description="Helical" evidence="10">
    <location>
        <begin position="178"/>
        <end position="197"/>
    </location>
</feature>
<evidence type="ECO:0000256" key="9">
    <source>
        <dbReference type="SAM" id="MobiDB-lite"/>
    </source>
</evidence>
<dbReference type="PROSITE" id="PS50850">
    <property type="entry name" value="MFS"/>
    <property type="match status" value="1"/>
</dbReference>
<keyword evidence="4 10" id="KW-0812">Transmembrane</keyword>
<dbReference type="PANTHER" id="PTHR48022">
    <property type="entry name" value="PLASTIDIC GLUCOSE TRANSPORTER 4"/>
    <property type="match status" value="1"/>
</dbReference>
<feature type="region of interest" description="Disordered" evidence="9">
    <location>
        <begin position="1"/>
        <end position="21"/>
    </location>
</feature>
<keyword evidence="6 10" id="KW-0472">Membrane</keyword>
<dbReference type="GO" id="GO:0005351">
    <property type="term" value="F:carbohydrate:proton symporter activity"/>
    <property type="evidence" value="ECO:0007669"/>
    <property type="project" value="TreeGrafter"/>
</dbReference>
<reference evidence="12 13" key="1">
    <citation type="journal article" date="2016" name="Sci. Rep.">
        <title>Penicillium arizonense, a new, genome sequenced fungal species, reveals a high chemical diversity in secreted metabolites.</title>
        <authorList>
            <person name="Grijseels S."/>
            <person name="Nielsen J.C."/>
            <person name="Randelovic M."/>
            <person name="Nielsen J."/>
            <person name="Nielsen K.F."/>
            <person name="Workman M."/>
            <person name="Frisvad J.C."/>
        </authorList>
    </citation>
    <scope>NUCLEOTIDE SEQUENCE [LARGE SCALE GENOMIC DNA]</scope>
    <source>
        <strain evidence="12 13">CBS 141311</strain>
    </source>
</reference>
<dbReference type="GO" id="GO:0016020">
    <property type="term" value="C:membrane"/>
    <property type="evidence" value="ECO:0007669"/>
    <property type="project" value="UniProtKB-SubCell"/>
</dbReference>
<gene>
    <name evidence="12" type="ORF">PENARI_c015G08929</name>
</gene>
<dbReference type="FunFam" id="1.20.1250.20:FF:000149">
    <property type="entry name" value="MFS transporter, SP family, general alpha glucoside:H+ symporter"/>
    <property type="match status" value="1"/>
</dbReference>
<dbReference type="InterPro" id="IPR003663">
    <property type="entry name" value="Sugar/inositol_transpt"/>
</dbReference>
<dbReference type="Pfam" id="PF00083">
    <property type="entry name" value="Sugar_tr"/>
    <property type="match status" value="1"/>
</dbReference>
<evidence type="ECO:0000256" key="8">
    <source>
        <dbReference type="RuleBase" id="RU003346"/>
    </source>
</evidence>
<feature type="transmembrane region" description="Helical" evidence="10">
    <location>
        <begin position="462"/>
        <end position="478"/>
    </location>
</feature>
<evidence type="ECO:0000313" key="13">
    <source>
        <dbReference type="Proteomes" id="UP000177622"/>
    </source>
</evidence>
<dbReference type="InterPro" id="IPR036259">
    <property type="entry name" value="MFS_trans_sf"/>
</dbReference>
<dbReference type="EMBL" id="LXJU01000015">
    <property type="protein sequence ID" value="OGE51024.1"/>
    <property type="molecule type" value="Genomic_DNA"/>
</dbReference>
<dbReference type="NCBIfam" id="TIGR00879">
    <property type="entry name" value="SP"/>
    <property type="match status" value="1"/>
</dbReference>
<feature type="domain" description="Major facilitator superfamily (MFS) profile" evidence="11">
    <location>
        <begin position="43"/>
        <end position="484"/>
    </location>
</feature>
<feature type="transmembrane region" description="Helical" evidence="10">
    <location>
        <begin position="115"/>
        <end position="138"/>
    </location>
</feature>
<dbReference type="GeneID" id="34578589"/>
<keyword evidence="13" id="KW-1185">Reference proteome</keyword>
<evidence type="ECO:0000256" key="5">
    <source>
        <dbReference type="ARBA" id="ARBA00022989"/>
    </source>
</evidence>
<evidence type="ECO:0000256" key="6">
    <source>
        <dbReference type="ARBA" id="ARBA00023136"/>
    </source>
</evidence>
<organism evidence="12 13">
    <name type="scientific">Penicillium arizonense</name>
    <dbReference type="NCBI Taxonomy" id="1835702"/>
    <lineage>
        <taxon>Eukaryota</taxon>
        <taxon>Fungi</taxon>
        <taxon>Dikarya</taxon>
        <taxon>Ascomycota</taxon>
        <taxon>Pezizomycotina</taxon>
        <taxon>Eurotiomycetes</taxon>
        <taxon>Eurotiomycetidae</taxon>
        <taxon>Eurotiales</taxon>
        <taxon>Aspergillaceae</taxon>
        <taxon>Penicillium</taxon>
    </lineage>
</organism>
<dbReference type="InterPro" id="IPR050360">
    <property type="entry name" value="MFS_Sugar_Transporters"/>
</dbReference>
<evidence type="ECO:0000256" key="3">
    <source>
        <dbReference type="ARBA" id="ARBA00022448"/>
    </source>
</evidence>
<comment type="caution">
    <text evidence="12">The sequence shown here is derived from an EMBL/GenBank/DDBJ whole genome shotgun (WGS) entry which is preliminary data.</text>
</comment>
<dbReference type="Proteomes" id="UP000177622">
    <property type="component" value="Unassembled WGS sequence"/>
</dbReference>
<evidence type="ECO:0000259" key="11">
    <source>
        <dbReference type="PROSITE" id="PS50850"/>
    </source>
</evidence>
<evidence type="ECO:0000256" key="10">
    <source>
        <dbReference type="SAM" id="Phobius"/>
    </source>
</evidence>
<sequence length="520" mass="57924">MDKSGQVSHVEQPTKESARNALDAQSQMGFCEALRLYPRAVLWSVGLSTAVIMEGYAVMLLSSFYALPQFNRKYGQLQSDGSYVISAPWKSGLSNGALCGEILGLLITGICQDRFGYRITILGALCLVTAFIFLLFFAQNVEMLLVGEILCGLPWGAFQTITTAYASEVCPVALRAYLTTYVNLCWVLGQFIVSGVLKGVLDRQDQWAYRIPFAVQWVWPIPLMVMCILAPESPWWYVRQGRLEEARRSLVRFMSGPHDVVDENLAMMQHTNELEKEISAGTSYWECFRGSNLRRTEIVCVTWLIQVICGSQLMGYSTVFYIAAGMDESASFSMSLIQYALGAVGTVLSWFLLARLGRRTLYLYGSLTLFSLLMVIGFVSLAPRGSSTNWTIGALLSIFTFAYDLTVGPVCYSLVSELSSTRLRAKSIVLARNVYNFGGIVVNILINYQLTSTAWNWGARSAFFWAGICFCCVVWIFFRLPEPKGRTYAELDVLFADKVSARKFSSTQVNVFQSAGTPAQ</sequence>
<feature type="transmembrane region" description="Helical" evidence="10">
    <location>
        <begin position="40"/>
        <end position="67"/>
    </location>
</feature>
<protein>
    <recommendedName>
        <fullName evidence="11">Major facilitator superfamily (MFS) profile domain-containing protein</fullName>
    </recommendedName>
</protein>
<evidence type="ECO:0000256" key="2">
    <source>
        <dbReference type="ARBA" id="ARBA00010992"/>
    </source>
</evidence>
<dbReference type="GO" id="GO:0000023">
    <property type="term" value="P:maltose metabolic process"/>
    <property type="evidence" value="ECO:0007669"/>
    <property type="project" value="UniProtKB-KW"/>
</dbReference>
<dbReference type="AlphaFoldDB" id="A0A1F5LCR9"/>
<feature type="transmembrane region" description="Helical" evidence="10">
    <location>
        <begin position="336"/>
        <end position="354"/>
    </location>
</feature>
<dbReference type="OrthoDB" id="6612291at2759"/>
<feature type="transmembrane region" description="Helical" evidence="10">
    <location>
        <begin position="394"/>
        <end position="415"/>
    </location>
</feature>
<keyword evidence="3 8" id="KW-0813">Transport</keyword>
<accession>A0A1F5LCR9</accession>
<comment type="subcellular location">
    <subcellularLocation>
        <location evidence="1">Membrane</location>
        <topology evidence="1">Multi-pass membrane protein</topology>
    </subcellularLocation>
</comment>
<dbReference type="SUPFAM" id="SSF103473">
    <property type="entry name" value="MFS general substrate transporter"/>
    <property type="match status" value="1"/>
</dbReference>
<feature type="transmembrane region" description="Helical" evidence="10">
    <location>
        <begin position="298"/>
        <end position="324"/>
    </location>
</feature>
<feature type="transmembrane region" description="Helical" evidence="10">
    <location>
        <begin position="144"/>
        <end position="166"/>
    </location>
</feature>
<name>A0A1F5LCR9_PENAI</name>
<dbReference type="PROSITE" id="PS00217">
    <property type="entry name" value="SUGAR_TRANSPORT_2"/>
    <property type="match status" value="1"/>
</dbReference>
<feature type="compositionally biased region" description="Polar residues" evidence="9">
    <location>
        <begin position="1"/>
        <end position="11"/>
    </location>
</feature>
<dbReference type="InterPro" id="IPR005829">
    <property type="entry name" value="Sugar_transporter_CS"/>
</dbReference>
<evidence type="ECO:0000313" key="12">
    <source>
        <dbReference type="EMBL" id="OGE51024.1"/>
    </source>
</evidence>
<keyword evidence="7" id="KW-0462">Maltose metabolism</keyword>
<dbReference type="InterPro" id="IPR020846">
    <property type="entry name" value="MFS_dom"/>
</dbReference>
<dbReference type="Gene3D" id="1.20.1250.20">
    <property type="entry name" value="MFS general substrate transporter like domains"/>
    <property type="match status" value="1"/>
</dbReference>
<dbReference type="InterPro" id="IPR005828">
    <property type="entry name" value="MFS_sugar_transport-like"/>
</dbReference>
<feature type="transmembrane region" description="Helical" evidence="10">
    <location>
        <begin position="361"/>
        <end position="382"/>
    </location>
</feature>
<proteinExistence type="inferred from homology"/>